<keyword evidence="2 5" id="KW-0812">Transmembrane</keyword>
<reference evidence="7 8" key="1">
    <citation type="submission" date="2017-11" db="EMBL/GenBank/DDBJ databases">
        <title>Genomic Encyclopedia of Type Strains, Phase III (KMG-III): the genomes of soil and plant-associated and newly described type strains.</title>
        <authorList>
            <person name="Whitman W."/>
        </authorList>
    </citation>
    <scope>NUCLEOTIDE SEQUENCE [LARGE SCALE GENOMIC DNA]</scope>
    <source>
        <strain evidence="7 8">CGMCC 1.12274</strain>
    </source>
</reference>
<keyword evidence="8" id="KW-1185">Reference proteome</keyword>
<dbReference type="Pfam" id="PF04357">
    <property type="entry name" value="TamB"/>
    <property type="match status" value="1"/>
</dbReference>
<keyword evidence="4 5" id="KW-0472">Membrane</keyword>
<feature type="transmembrane region" description="Helical" evidence="5">
    <location>
        <begin position="24"/>
        <end position="43"/>
    </location>
</feature>
<comment type="caution">
    <text evidence="7">The sequence shown here is derived from an EMBL/GenBank/DDBJ whole genome shotgun (WGS) entry which is preliminary data.</text>
</comment>
<evidence type="ECO:0000256" key="3">
    <source>
        <dbReference type="ARBA" id="ARBA00022989"/>
    </source>
</evidence>
<dbReference type="PANTHER" id="PTHR36985:SF1">
    <property type="entry name" value="TRANSLOCATION AND ASSEMBLY MODULE SUBUNIT TAMB"/>
    <property type="match status" value="1"/>
</dbReference>
<proteinExistence type="predicted"/>
<dbReference type="InterPro" id="IPR007452">
    <property type="entry name" value="TamB_C"/>
</dbReference>
<dbReference type="EMBL" id="PHUF01000007">
    <property type="protein sequence ID" value="PKB13441.1"/>
    <property type="molecule type" value="Genomic_DNA"/>
</dbReference>
<protein>
    <submittedName>
        <fullName evidence="7">Autotransporter secretion inner membrane protein TamB</fullName>
    </submittedName>
</protein>
<dbReference type="PANTHER" id="PTHR36985">
    <property type="entry name" value="TRANSLOCATION AND ASSEMBLY MODULE SUBUNIT TAMB"/>
    <property type="match status" value="1"/>
</dbReference>
<comment type="subcellular location">
    <subcellularLocation>
        <location evidence="1">Membrane</location>
        <topology evidence="1">Single-pass membrane protein</topology>
    </subcellularLocation>
</comment>
<dbReference type="GO" id="GO:0009306">
    <property type="term" value="P:protein secretion"/>
    <property type="evidence" value="ECO:0007669"/>
    <property type="project" value="InterPro"/>
</dbReference>
<dbReference type="Proteomes" id="UP000232587">
    <property type="component" value="Unassembled WGS sequence"/>
</dbReference>
<accession>A0A2N0H3D0</accession>
<evidence type="ECO:0000256" key="2">
    <source>
        <dbReference type="ARBA" id="ARBA00022692"/>
    </source>
</evidence>
<keyword evidence="3 5" id="KW-1133">Transmembrane helix</keyword>
<dbReference type="GO" id="GO:0005886">
    <property type="term" value="C:plasma membrane"/>
    <property type="evidence" value="ECO:0007669"/>
    <property type="project" value="InterPro"/>
</dbReference>
<evidence type="ECO:0000313" key="7">
    <source>
        <dbReference type="EMBL" id="PKB13441.1"/>
    </source>
</evidence>
<gene>
    <name evidence="7" type="ORF">B0I00_3241</name>
</gene>
<evidence type="ECO:0000256" key="4">
    <source>
        <dbReference type="ARBA" id="ARBA00023136"/>
    </source>
</evidence>
<evidence type="ECO:0000256" key="5">
    <source>
        <dbReference type="SAM" id="Phobius"/>
    </source>
</evidence>
<evidence type="ECO:0000313" key="8">
    <source>
        <dbReference type="Proteomes" id="UP000232587"/>
    </source>
</evidence>
<evidence type="ECO:0000259" key="6">
    <source>
        <dbReference type="Pfam" id="PF04357"/>
    </source>
</evidence>
<organism evidence="7 8">
    <name type="scientific">Novosphingobium kunmingense</name>
    <dbReference type="NCBI Taxonomy" id="1211806"/>
    <lineage>
        <taxon>Bacteria</taxon>
        <taxon>Pseudomonadati</taxon>
        <taxon>Pseudomonadota</taxon>
        <taxon>Alphaproteobacteria</taxon>
        <taxon>Sphingomonadales</taxon>
        <taxon>Sphingomonadaceae</taxon>
        <taxon>Novosphingobium</taxon>
    </lineage>
</organism>
<evidence type="ECO:0000256" key="1">
    <source>
        <dbReference type="ARBA" id="ARBA00004167"/>
    </source>
</evidence>
<sequence>MAGEEPEAAVLPVRRRLWPRVAKWTALTLLGLVALLVALVIGFNSGPGRDFLGRQLSDTTFANGLRIKVARIEGSLYGKARLVGVEAFDTQGRFLVAPEVRVDWRPLAYFRNHIDLRSAAAPLVTLERVPAFKPSMDQGPLLPDLDIDVGRLTIDRLVSEPAVSGERRVLRVDGKAHIADRRAQVTARVDTIAAPGGQGGDRLDLVLDAVPDKNRLALDLQVDAPKSGVITALAGLPDALRLSVVGKGDWAAWNGRIDARLAGQRLAALAVTARNGTIGLRGPAELGRVLRGVPAQLFDATTLLDMTAVLSGRRARLSGALRSDALAVMPDGTVDLAANRFDDLKLAVVLTRPGAIAANVSGRTLRADLTLDGAFAAPRVDYVLTAAMLALDDTVLEGLRARGAVRVDPDRLVIPVEASVARIGGLDTVAGGSLVNVRLDGDLAVSGARILSDNLRIRSDRIDAKAVLLADTARGSYTGALEGRVDNYRIDGVGTFAFTTTADLRQSGSGFALTGTIRGRSLRLDNAGVRDFLGGNATASSVIAYFTDGVIRFSNLRLAAPLLTVTDGRGSYVPGGAIAITANARSTRYGALAVELNGTLEAPRAVLVAKNPGFGIGLANLRATIIGSQGSYRFDAKGDTDYGPLSADVTLVQGRGMTLQVNRGDLAGIGFRGRLQRSAAGPFTGRLDAEGQGLAGVVRLNGAGRYQEALVNLRASDTILPGPARLAIGSAIVDARVVLYERPWIVADVQLAQTRLRNFNLTAGRARVDYRDGRGAAQFLVEGISGVPFRVAGNAQLTPTLWRAALDGRVRGIAFRTASPARIVPGQDGYELLPTRFDFGQGNVRLAGKYGEGLTVQSRLDRMDMAIVNTFLPGYGIGGRATGSLDFAQASANAFPTAKASLSINDFTRTTAATLSQPVDVNLVGRLFATGGDARAVIRRRGAVIGRLVATLQPLGPGAGSWVQRISAAPLGGGIRYNGPAETLWSFVGQTTQTLSGPIAVGADFSGRLQNPQLRGIVRGEGLAYDNQTYGTRLTGMTLSGRFAGDRLQVERLAATAGAGKIDGQGFISLSSAAGYPMDMTFALDDARLARSDALSASATGQLRLSKAAGADAVLSGALRLPEARYELVRQGSAELPELTGVRFKPPRGRPRITGNEPAVPSGGLIDALRLDIALTAPNRLYVGGMGLDSEWSADLRVGGTSRDPRLSGAVDLVRGSLGFAGRRFELQEGRVLFTGGANADPQIQLSATEDIDDVAVTVTASGRALNPQIAFTANPSLPSDEVLSRILFGNSVGQLSPLQAVQLAASLNSLSATGGGLNPLGKLRAATGVARLRILAPDEATGRGTAVAAGRYITNNIYVELITDARGFTATQLDISLSRTLSILSQAGGSGANNFNLRYRKRY</sequence>
<dbReference type="OrthoDB" id="7784409at2"/>
<feature type="domain" description="Translocation and assembly module TamB C-terminal" evidence="6">
    <location>
        <begin position="1053"/>
        <end position="1404"/>
    </location>
</feature>
<name>A0A2N0H3D0_9SPHN</name>
<dbReference type="RefSeq" id="WP_100868420.1">
    <property type="nucleotide sequence ID" value="NZ_PHUF01000007.1"/>
</dbReference>